<keyword evidence="3" id="KW-1185">Reference proteome</keyword>
<dbReference type="GeneID" id="87876245"/>
<proteinExistence type="predicted"/>
<accession>A0AAJ0MT40</accession>
<evidence type="ECO:0000313" key="2">
    <source>
        <dbReference type="EMBL" id="KAK3496615.1"/>
    </source>
</evidence>
<keyword evidence="1" id="KW-1133">Transmembrane helix</keyword>
<feature type="transmembrane region" description="Helical" evidence="1">
    <location>
        <begin position="126"/>
        <end position="146"/>
    </location>
</feature>
<dbReference type="Proteomes" id="UP001285908">
    <property type="component" value="Unassembled WGS sequence"/>
</dbReference>
<reference evidence="2 3" key="1">
    <citation type="journal article" date="2023" name="Mol. Phylogenet. Evol.">
        <title>Genome-scale phylogeny and comparative genomics of the fungal order Sordariales.</title>
        <authorList>
            <person name="Hensen N."/>
            <person name="Bonometti L."/>
            <person name="Westerberg I."/>
            <person name="Brannstrom I.O."/>
            <person name="Guillou S."/>
            <person name="Cros-Aarteil S."/>
            <person name="Calhoun S."/>
            <person name="Haridas S."/>
            <person name="Kuo A."/>
            <person name="Mondo S."/>
            <person name="Pangilinan J."/>
            <person name="Riley R."/>
            <person name="LaButti K."/>
            <person name="Andreopoulos B."/>
            <person name="Lipzen A."/>
            <person name="Chen C."/>
            <person name="Yan M."/>
            <person name="Daum C."/>
            <person name="Ng V."/>
            <person name="Clum A."/>
            <person name="Steindorff A."/>
            <person name="Ohm R.A."/>
            <person name="Martin F."/>
            <person name="Silar P."/>
            <person name="Natvig D.O."/>
            <person name="Lalanne C."/>
            <person name="Gautier V."/>
            <person name="Ament-Velasquez S.L."/>
            <person name="Kruys A."/>
            <person name="Hutchinson M.I."/>
            <person name="Powell A.J."/>
            <person name="Barry K."/>
            <person name="Miller A.N."/>
            <person name="Grigoriev I.V."/>
            <person name="Debuchy R."/>
            <person name="Gladieux P."/>
            <person name="Hiltunen Thoren M."/>
            <person name="Johannesson H."/>
        </authorList>
    </citation>
    <scope>NUCLEOTIDE SEQUENCE [LARGE SCALE GENOMIC DNA]</scope>
    <source>
        <strain evidence="2 3">FGSC 10403</strain>
    </source>
</reference>
<evidence type="ECO:0000256" key="1">
    <source>
        <dbReference type="SAM" id="Phobius"/>
    </source>
</evidence>
<protein>
    <submittedName>
        <fullName evidence="2">Uncharacterized protein</fullName>
    </submittedName>
</protein>
<dbReference type="RefSeq" id="XP_062694879.1">
    <property type="nucleotide sequence ID" value="XM_062838623.1"/>
</dbReference>
<sequence>MPIAQSYGCIRYIYFDPNILRKYAPKAGKFPPLKVRYDDDNNEIEEFNLLNLFPKEFYKDAFILFIPMTSKGKGDAKIKLFNTLNTAGKVVGSKDLNDSNRDFNKSTGLKDFKNSVLFNFSNLFNPYNLCFYFSTPTIIIVSIIYFTDRKRSVKEESAGKFYNDDKEDKIKFEVNIDYFNNNLSKVAQALLPYLDINYPNYIYKKVFIEFNNLEIKYIFERPTPEEIREFTCEGRYFNYYRKGYISSEYPYKEKFGKDSFNIKDLFNALISNEESALFNNKDTTSNSIKGN</sequence>
<dbReference type="AlphaFoldDB" id="A0AAJ0MT40"/>
<dbReference type="EMBL" id="JAULSX010000002">
    <property type="protein sequence ID" value="KAK3496615.1"/>
    <property type="molecule type" value="Genomic_DNA"/>
</dbReference>
<keyword evidence="1" id="KW-0472">Membrane</keyword>
<organism evidence="2 3">
    <name type="scientific">Neurospora hispaniola</name>
    <dbReference type="NCBI Taxonomy" id="588809"/>
    <lineage>
        <taxon>Eukaryota</taxon>
        <taxon>Fungi</taxon>
        <taxon>Dikarya</taxon>
        <taxon>Ascomycota</taxon>
        <taxon>Pezizomycotina</taxon>
        <taxon>Sordariomycetes</taxon>
        <taxon>Sordariomycetidae</taxon>
        <taxon>Sordariales</taxon>
        <taxon>Sordariaceae</taxon>
        <taxon>Neurospora</taxon>
    </lineage>
</organism>
<evidence type="ECO:0000313" key="3">
    <source>
        <dbReference type="Proteomes" id="UP001285908"/>
    </source>
</evidence>
<gene>
    <name evidence="2" type="ORF">B0T23DRAFT_401885</name>
</gene>
<comment type="caution">
    <text evidence="2">The sequence shown here is derived from an EMBL/GenBank/DDBJ whole genome shotgun (WGS) entry which is preliminary data.</text>
</comment>
<keyword evidence="1" id="KW-0812">Transmembrane</keyword>
<name>A0AAJ0MT40_9PEZI</name>